<evidence type="ECO:0000256" key="12">
    <source>
        <dbReference type="SAM" id="MobiDB-lite"/>
    </source>
</evidence>
<evidence type="ECO:0000256" key="9">
    <source>
        <dbReference type="ARBA" id="ARBA00040968"/>
    </source>
</evidence>
<dbReference type="GO" id="GO:0030170">
    <property type="term" value="F:pyridoxal phosphate binding"/>
    <property type="evidence" value="ECO:0007669"/>
    <property type="project" value="InterPro"/>
</dbReference>
<evidence type="ECO:0000256" key="6">
    <source>
        <dbReference type="ARBA" id="ARBA00022898"/>
    </source>
</evidence>
<dbReference type="AlphaFoldDB" id="A0A504YKT2"/>
<dbReference type="GO" id="GO:0006520">
    <property type="term" value="P:amino acid metabolic process"/>
    <property type="evidence" value="ECO:0007669"/>
    <property type="project" value="InterPro"/>
</dbReference>
<dbReference type="SUPFAM" id="SSF53383">
    <property type="entry name" value="PLP-dependent transferases"/>
    <property type="match status" value="2"/>
</dbReference>
<organism evidence="13 14">
    <name type="scientific">Fasciola gigantica</name>
    <name type="common">Giant liver fluke</name>
    <dbReference type="NCBI Taxonomy" id="46835"/>
    <lineage>
        <taxon>Eukaryota</taxon>
        <taxon>Metazoa</taxon>
        <taxon>Spiralia</taxon>
        <taxon>Lophotrochozoa</taxon>
        <taxon>Platyhelminthes</taxon>
        <taxon>Trematoda</taxon>
        <taxon>Digenea</taxon>
        <taxon>Plagiorchiida</taxon>
        <taxon>Echinostomata</taxon>
        <taxon>Echinostomatoidea</taxon>
        <taxon>Fasciolidae</taxon>
        <taxon>Fasciola</taxon>
    </lineage>
</organism>
<evidence type="ECO:0000313" key="13">
    <source>
        <dbReference type="EMBL" id="TPP61055.1"/>
    </source>
</evidence>
<dbReference type="InterPro" id="IPR015424">
    <property type="entry name" value="PyrdxlP-dep_Trfase"/>
</dbReference>
<evidence type="ECO:0000256" key="11">
    <source>
        <dbReference type="RuleBase" id="RU000382"/>
    </source>
</evidence>
<comment type="cofactor">
    <cofactor evidence="1 11">
        <name>pyridoxal 5'-phosphate</name>
        <dbReference type="ChEBI" id="CHEBI:597326"/>
    </cofactor>
</comment>
<dbReference type="EC" id="4.1.1.28" evidence="8"/>
<keyword evidence="6 11" id="KW-0663">Pyridoxal phosphate</keyword>
<dbReference type="Gene3D" id="3.90.1150.10">
    <property type="entry name" value="Aspartate Aminotransferase, domain 1"/>
    <property type="match status" value="1"/>
</dbReference>
<evidence type="ECO:0000256" key="3">
    <source>
        <dbReference type="ARBA" id="ARBA00011738"/>
    </source>
</evidence>
<name>A0A504YKT2_FASGI</name>
<accession>A0A504YKT2</accession>
<dbReference type="GO" id="GO:0005737">
    <property type="term" value="C:cytoplasm"/>
    <property type="evidence" value="ECO:0007669"/>
    <property type="project" value="TreeGrafter"/>
</dbReference>
<sequence length="396" mass="45169">MNVPLDQNEDGQAPVPNDHTALECGDTDDHEISKGDDTPTVPTADFGLNGFRQRACETVHYVAHYLETIGQRKVFPDVLPGYLASMVPTEAPEYPESWEDIMGDVERVVMPGASSPACTELEVVMMDWLARILRLPDFFMSGGKGGGVISGSASDSTLVALFGARNRSIKAYQDENPTASVFDAASKLIGYYSDQLLTCHTIWKPLLLCRSDHFGKKGSDVKKYKDVDWVIKSFNVDPAYLKHQHQGKVPDFRHWHIPLGRKFRSLKLWFLFRYFGVEALRNYIRNHISLAQHFESLVRADNRFEIVHDVRMALVCFRLMKNNDLTRQLYQEIENDGRIHLTPSEFHHPEPMFFIRFAVCYHSANMGQIQHAFDVICELTTRLLRRPSVSLSQESF</sequence>
<evidence type="ECO:0000256" key="5">
    <source>
        <dbReference type="ARBA" id="ARBA00022793"/>
    </source>
</evidence>
<dbReference type="GO" id="GO:0042423">
    <property type="term" value="P:catecholamine biosynthetic process"/>
    <property type="evidence" value="ECO:0007669"/>
    <property type="project" value="UniProtKB-KW"/>
</dbReference>
<keyword evidence="14" id="KW-1185">Reference proteome</keyword>
<reference evidence="13 14" key="1">
    <citation type="submission" date="2019-04" db="EMBL/GenBank/DDBJ databases">
        <title>Annotation for the trematode Fasciola gigantica.</title>
        <authorList>
            <person name="Choi Y.-J."/>
        </authorList>
    </citation>
    <scope>NUCLEOTIDE SEQUENCE [LARGE SCALE GENOMIC DNA]</scope>
    <source>
        <strain evidence="13">Uganda_cow_1</strain>
    </source>
</reference>
<gene>
    <name evidence="13" type="ORF">FGIG_07590</name>
</gene>
<evidence type="ECO:0000256" key="2">
    <source>
        <dbReference type="ARBA" id="ARBA00009533"/>
    </source>
</evidence>
<dbReference type="InterPro" id="IPR002129">
    <property type="entry name" value="PyrdxlP-dep_de-COase"/>
</dbReference>
<evidence type="ECO:0000256" key="8">
    <source>
        <dbReference type="ARBA" id="ARBA00038886"/>
    </source>
</evidence>
<evidence type="ECO:0000313" key="14">
    <source>
        <dbReference type="Proteomes" id="UP000316759"/>
    </source>
</evidence>
<proteinExistence type="inferred from homology"/>
<dbReference type="PANTHER" id="PTHR11999">
    <property type="entry name" value="GROUP II PYRIDOXAL-5-PHOSPHATE DECARBOXYLASE"/>
    <property type="match status" value="1"/>
</dbReference>
<dbReference type="InterPro" id="IPR015421">
    <property type="entry name" value="PyrdxlP-dep_Trfase_major"/>
</dbReference>
<dbReference type="PRINTS" id="PR00800">
    <property type="entry name" value="YHDCRBOXLASE"/>
</dbReference>
<keyword evidence="7 11" id="KW-0456">Lyase</keyword>
<comment type="caution">
    <text evidence="13">The sequence shown here is derived from an EMBL/GenBank/DDBJ whole genome shotgun (WGS) entry which is preliminary data.</text>
</comment>
<dbReference type="InterPro" id="IPR010977">
    <property type="entry name" value="Aromatic_deC"/>
</dbReference>
<dbReference type="Pfam" id="PF00282">
    <property type="entry name" value="Pyridoxal_deC"/>
    <property type="match status" value="2"/>
</dbReference>
<evidence type="ECO:0000256" key="10">
    <source>
        <dbReference type="ARBA" id="ARBA00041275"/>
    </source>
</evidence>
<keyword evidence="5" id="KW-0210">Decarboxylase</keyword>
<dbReference type="PANTHER" id="PTHR11999:SF167">
    <property type="entry name" value="AROMATIC-L-AMINO-ACID DECARBOXYLASE"/>
    <property type="match status" value="1"/>
</dbReference>
<comment type="similarity">
    <text evidence="2 11">Belongs to the group II decarboxylase family.</text>
</comment>
<evidence type="ECO:0000256" key="4">
    <source>
        <dbReference type="ARBA" id="ARBA00022584"/>
    </source>
</evidence>
<feature type="region of interest" description="Disordered" evidence="12">
    <location>
        <begin position="1"/>
        <end position="41"/>
    </location>
</feature>
<dbReference type="OrthoDB" id="639767at2759"/>
<keyword evidence="4" id="KW-0127">Catecholamine biosynthesis</keyword>
<evidence type="ECO:0000256" key="1">
    <source>
        <dbReference type="ARBA" id="ARBA00001933"/>
    </source>
</evidence>
<comment type="subunit">
    <text evidence="3">Homodimer.</text>
</comment>
<dbReference type="STRING" id="46835.A0A504YKT2"/>
<dbReference type="Proteomes" id="UP000316759">
    <property type="component" value="Unassembled WGS sequence"/>
</dbReference>
<dbReference type="InterPro" id="IPR015422">
    <property type="entry name" value="PyrdxlP-dep_Trfase_small"/>
</dbReference>
<evidence type="ECO:0000256" key="7">
    <source>
        <dbReference type="ARBA" id="ARBA00023239"/>
    </source>
</evidence>
<dbReference type="GO" id="GO:0004058">
    <property type="term" value="F:aromatic-L-amino-acid decarboxylase activity"/>
    <property type="evidence" value="ECO:0007669"/>
    <property type="project" value="UniProtKB-EC"/>
</dbReference>
<dbReference type="Gene3D" id="3.40.640.10">
    <property type="entry name" value="Type I PLP-dependent aspartate aminotransferase-like (Major domain)"/>
    <property type="match status" value="1"/>
</dbReference>
<dbReference type="GO" id="GO:0019752">
    <property type="term" value="P:carboxylic acid metabolic process"/>
    <property type="evidence" value="ECO:0007669"/>
    <property type="project" value="InterPro"/>
</dbReference>
<dbReference type="Gene3D" id="1.20.1340.10">
    <property type="entry name" value="dopa decarboxylase, N-terminal domain"/>
    <property type="match status" value="1"/>
</dbReference>
<protein>
    <recommendedName>
        <fullName evidence="9">Aromatic-L-amino-acid decarboxylase</fullName>
        <ecNumber evidence="8">4.1.1.28</ecNumber>
    </recommendedName>
    <alternativeName>
        <fullName evidence="10">DOPA decarboxylase</fullName>
    </alternativeName>
</protein>
<dbReference type="GO" id="GO:0042427">
    <property type="term" value="P:serotonin biosynthetic process"/>
    <property type="evidence" value="ECO:0007669"/>
    <property type="project" value="TreeGrafter"/>
</dbReference>
<dbReference type="EMBL" id="SUNJ01008670">
    <property type="protein sequence ID" value="TPP61055.1"/>
    <property type="molecule type" value="Genomic_DNA"/>
</dbReference>